<keyword evidence="3" id="KW-0418">Kinase</keyword>
<keyword evidence="4" id="KW-1185">Reference proteome</keyword>
<dbReference type="InterPro" id="IPR036890">
    <property type="entry name" value="HATPase_C_sf"/>
</dbReference>
<keyword evidence="3" id="KW-0808">Transferase</keyword>
<gene>
    <name evidence="3" type="ORF">FSB75_10310</name>
</gene>
<sequence length="351" mass="40967">MMKSLDVKLLRFYLWTGLAFLFLSAFSSLHIYPNRFLALAFNNLWGVIYVTVLNFILFEYSVPFVLRKRKFVINNILLGIFLLWVHMILYSYCYYVWRLLGIQLGIYTPLKSFSSLGQALENQMAYSVGSVFFFGIVRHVYNYTKLKQATQQLRIQKQEAELNYLRSQTNPHFLFNTLNNIYSLARDKSDLAPESILRLSKILRFMLYETGGDYISIEQEIKIIDDYISLETLRYDETLRINFNYDIEDMKQAVPPLLLIPLVENAFKHGVSETRDQPFVDVHLSLRQRQLSFVVKNSAEAVSAEGGVKENIGLANLRRQLELLYKEFTLFVQHEKAVFTAELKINLSSHV</sequence>
<dbReference type="GO" id="GO:0000155">
    <property type="term" value="F:phosphorelay sensor kinase activity"/>
    <property type="evidence" value="ECO:0007669"/>
    <property type="project" value="InterPro"/>
</dbReference>
<feature type="domain" description="Signal transduction histidine kinase internal region" evidence="2">
    <location>
        <begin position="160"/>
        <end position="238"/>
    </location>
</feature>
<feature type="transmembrane region" description="Helical" evidence="1">
    <location>
        <begin position="44"/>
        <end position="66"/>
    </location>
</feature>
<keyword evidence="1" id="KW-0472">Membrane</keyword>
<dbReference type="SUPFAM" id="SSF55874">
    <property type="entry name" value="ATPase domain of HSP90 chaperone/DNA topoisomerase II/histidine kinase"/>
    <property type="match status" value="1"/>
</dbReference>
<accession>A0A5B8UHX4</accession>
<dbReference type="Proteomes" id="UP000321204">
    <property type="component" value="Chromosome"/>
</dbReference>
<dbReference type="Pfam" id="PF06580">
    <property type="entry name" value="His_kinase"/>
    <property type="match status" value="1"/>
</dbReference>
<evidence type="ECO:0000256" key="1">
    <source>
        <dbReference type="SAM" id="Phobius"/>
    </source>
</evidence>
<keyword evidence="1" id="KW-1133">Transmembrane helix</keyword>
<dbReference type="AlphaFoldDB" id="A0A5B8UHX4"/>
<dbReference type="Gene3D" id="3.30.565.10">
    <property type="entry name" value="Histidine kinase-like ATPase, C-terminal domain"/>
    <property type="match status" value="1"/>
</dbReference>
<reference evidence="3 4" key="1">
    <citation type="journal article" date="2015" name="Int. J. Syst. Evol. Microbiol.">
        <title>Flavisolibacter ginsenosidimutans sp. nov., with ginsenoside-converting activity isolated from soil used for cultivating ginseng.</title>
        <authorList>
            <person name="Zhao Y."/>
            <person name="Liu Q."/>
            <person name="Kang M.S."/>
            <person name="Jin F."/>
            <person name="Yu H."/>
            <person name="Im W.T."/>
        </authorList>
    </citation>
    <scope>NUCLEOTIDE SEQUENCE [LARGE SCALE GENOMIC DNA]</scope>
    <source>
        <strain evidence="3 4">Gsoil 636</strain>
    </source>
</reference>
<organism evidence="3 4">
    <name type="scientific">Flavisolibacter ginsenosidimutans</name>
    <dbReference type="NCBI Taxonomy" id="661481"/>
    <lineage>
        <taxon>Bacteria</taxon>
        <taxon>Pseudomonadati</taxon>
        <taxon>Bacteroidota</taxon>
        <taxon>Chitinophagia</taxon>
        <taxon>Chitinophagales</taxon>
        <taxon>Chitinophagaceae</taxon>
        <taxon>Flavisolibacter</taxon>
    </lineage>
</organism>
<dbReference type="EMBL" id="CP042433">
    <property type="protein sequence ID" value="QEC56267.1"/>
    <property type="molecule type" value="Genomic_DNA"/>
</dbReference>
<proteinExistence type="predicted"/>
<dbReference type="InterPro" id="IPR050640">
    <property type="entry name" value="Bact_2-comp_sensor_kinase"/>
</dbReference>
<dbReference type="GO" id="GO:0016020">
    <property type="term" value="C:membrane"/>
    <property type="evidence" value="ECO:0007669"/>
    <property type="project" value="InterPro"/>
</dbReference>
<evidence type="ECO:0000313" key="4">
    <source>
        <dbReference type="Proteomes" id="UP000321204"/>
    </source>
</evidence>
<dbReference type="KEGG" id="fgg:FSB75_10310"/>
<dbReference type="OrthoDB" id="9792992at2"/>
<name>A0A5B8UHX4_9BACT</name>
<feature type="transmembrane region" description="Helical" evidence="1">
    <location>
        <begin position="78"/>
        <end position="97"/>
    </location>
</feature>
<feature type="transmembrane region" description="Helical" evidence="1">
    <location>
        <begin position="124"/>
        <end position="141"/>
    </location>
</feature>
<dbReference type="PANTHER" id="PTHR34220">
    <property type="entry name" value="SENSOR HISTIDINE KINASE YPDA"/>
    <property type="match status" value="1"/>
</dbReference>
<feature type="transmembrane region" description="Helical" evidence="1">
    <location>
        <begin position="12"/>
        <end position="32"/>
    </location>
</feature>
<dbReference type="PANTHER" id="PTHR34220:SF7">
    <property type="entry name" value="SENSOR HISTIDINE KINASE YPDA"/>
    <property type="match status" value="1"/>
</dbReference>
<dbReference type="InterPro" id="IPR010559">
    <property type="entry name" value="Sig_transdc_His_kin_internal"/>
</dbReference>
<keyword evidence="1" id="KW-0812">Transmembrane</keyword>
<evidence type="ECO:0000259" key="2">
    <source>
        <dbReference type="Pfam" id="PF06580"/>
    </source>
</evidence>
<protein>
    <submittedName>
        <fullName evidence="3">Histidine kinase</fullName>
    </submittedName>
</protein>
<evidence type="ECO:0000313" key="3">
    <source>
        <dbReference type="EMBL" id="QEC56267.1"/>
    </source>
</evidence>